<evidence type="ECO:0000313" key="4">
    <source>
        <dbReference type="Proteomes" id="UP000316331"/>
    </source>
</evidence>
<dbReference type="InterPro" id="IPR012349">
    <property type="entry name" value="Split_barrel_FMN-bd"/>
</dbReference>
<sequence>MGTARYLLLTSFKIDGSPVATPVWAALDNGKLYVSSLPDAGKVKRIRRNPEVTVQQCTIRGKARGEIVRGTAVLLDEAATAKARQLIRHRYGFQGWIATLSSRLRRGDNANIGIEISAS</sequence>
<dbReference type="Gene3D" id="2.30.110.10">
    <property type="entry name" value="Electron Transport, Fmn-binding Protein, Chain A"/>
    <property type="match status" value="1"/>
</dbReference>
<reference evidence="3 4" key="1">
    <citation type="submission" date="2019-06" db="EMBL/GenBank/DDBJ databases">
        <title>Sequencing the genomes of 1000 actinobacteria strains.</title>
        <authorList>
            <person name="Klenk H.-P."/>
        </authorList>
    </citation>
    <scope>NUCLEOTIDE SEQUENCE [LARGE SCALE GENOMIC DNA]</scope>
    <source>
        <strain evidence="3 4">DSM 103495</strain>
    </source>
</reference>
<organism evidence="3 4">
    <name type="scientific">Nocardia bhagyanarayanae</name>
    <dbReference type="NCBI Taxonomy" id="1215925"/>
    <lineage>
        <taxon>Bacteria</taxon>
        <taxon>Bacillati</taxon>
        <taxon>Actinomycetota</taxon>
        <taxon>Actinomycetes</taxon>
        <taxon>Mycobacteriales</taxon>
        <taxon>Nocardiaceae</taxon>
        <taxon>Nocardia</taxon>
    </lineage>
</organism>
<protein>
    <recommendedName>
        <fullName evidence="2">Pyridoxamine 5'-phosphate oxidase N-terminal domain-containing protein</fullName>
    </recommendedName>
</protein>
<dbReference type="InterPro" id="IPR052019">
    <property type="entry name" value="F420H2_bilvrd_red/Heme_oxyg"/>
</dbReference>
<proteinExistence type="predicted"/>
<dbReference type="GO" id="GO:0005829">
    <property type="term" value="C:cytosol"/>
    <property type="evidence" value="ECO:0007669"/>
    <property type="project" value="TreeGrafter"/>
</dbReference>
<dbReference type="GO" id="GO:0016627">
    <property type="term" value="F:oxidoreductase activity, acting on the CH-CH group of donors"/>
    <property type="evidence" value="ECO:0007669"/>
    <property type="project" value="TreeGrafter"/>
</dbReference>
<comment type="caution">
    <text evidence="3">The sequence shown here is derived from an EMBL/GenBank/DDBJ whole genome shotgun (WGS) entry which is preliminary data.</text>
</comment>
<feature type="domain" description="Pyridoxamine 5'-phosphate oxidase N-terminal" evidence="2">
    <location>
        <begin position="5"/>
        <end position="92"/>
    </location>
</feature>
<dbReference type="EMBL" id="VFPG01000001">
    <property type="protein sequence ID" value="TQM33070.1"/>
    <property type="molecule type" value="Genomic_DNA"/>
</dbReference>
<accession>A0A543FGT5</accession>
<dbReference type="GO" id="GO:0070967">
    <property type="term" value="F:coenzyme F420 binding"/>
    <property type="evidence" value="ECO:0007669"/>
    <property type="project" value="TreeGrafter"/>
</dbReference>
<dbReference type="SUPFAM" id="SSF50475">
    <property type="entry name" value="FMN-binding split barrel"/>
    <property type="match status" value="1"/>
</dbReference>
<evidence type="ECO:0000256" key="1">
    <source>
        <dbReference type="ARBA" id="ARBA00023002"/>
    </source>
</evidence>
<dbReference type="Pfam" id="PF01243">
    <property type="entry name" value="PNPOx_N"/>
    <property type="match status" value="1"/>
</dbReference>
<gene>
    <name evidence="3" type="ORF">FB390_4783</name>
</gene>
<dbReference type="PANTHER" id="PTHR35176:SF11">
    <property type="entry name" value="PYRIDOXAMINE 5'-PHOSPHATE OXIDASE FAMILY PROTEIN"/>
    <property type="match status" value="1"/>
</dbReference>
<dbReference type="NCBIfam" id="TIGR03666">
    <property type="entry name" value="Rv2061_F420"/>
    <property type="match status" value="1"/>
</dbReference>
<evidence type="ECO:0000259" key="2">
    <source>
        <dbReference type="Pfam" id="PF01243"/>
    </source>
</evidence>
<dbReference type="Proteomes" id="UP000316331">
    <property type="component" value="Unassembled WGS sequence"/>
</dbReference>
<dbReference type="InterPro" id="IPR019965">
    <property type="entry name" value="PPOX_F420-dep_Rv2061_put"/>
</dbReference>
<keyword evidence="1" id="KW-0560">Oxidoreductase</keyword>
<keyword evidence="4" id="KW-1185">Reference proteome</keyword>
<evidence type="ECO:0000313" key="3">
    <source>
        <dbReference type="EMBL" id="TQM33070.1"/>
    </source>
</evidence>
<dbReference type="InterPro" id="IPR011576">
    <property type="entry name" value="Pyridox_Oxase_N"/>
</dbReference>
<dbReference type="PANTHER" id="PTHR35176">
    <property type="entry name" value="HEME OXYGENASE HI_0854-RELATED"/>
    <property type="match status" value="1"/>
</dbReference>
<name>A0A543FGT5_9NOCA</name>
<dbReference type="AlphaFoldDB" id="A0A543FGT5"/>